<evidence type="ECO:0000256" key="3">
    <source>
        <dbReference type="ARBA" id="ARBA00023125"/>
    </source>
</evidence>
<evidence type="ECO:0000256" key="4">
    <source>
        <dbReference type="ARBA" id="ARBA00023163"/>
    </source>
</evidence>
<evidence type="ECO:0000256" key="1">
    <source>
        <dbReference type="ARBA" id="ARBA00009437"/>
    </source>
</evidence>
<dbReference type="PROSITE" id="PS50931">
    <property type="entry name" value="HTH_LYSR"/>
    <property type="match status" value="1"/>
</dbReference>
<dbReference type="InterPro" id="IPR036390">
    <property type="entry name" value="WH_DNA-bd_sf"/>
</dbReference>
<dbReference type="PANTHER" id="PTHR30579">
    <property type="entry name" value="TRANSCRIPTIONAL REGULATOR"/>
    <property type="match status" value="1"/>
</dbReference>
<keyword evidence="7" id="KW-1185">Reference proteome</keyword>
<dbReference type="Pfam" id="PF03466">
    <property type="entry name" value="LysR_substrate"/>
    <property type="match status" value="1"/>
</dbReference>
<dbReference type="Pfam" id="PF00126">
    <property type="entry name" value="HTH_1"/>
    <property type="match status" value="1"/>
</dbReference>
<dbReference type="SUPFAM" id="SSF53850">
    <property type="entry name" value="Periplasmic binding protein-like II"/>
    <property type="match status" value="1"/>
</dbReference>
<evidence type="ECO:0000259" key="5">
    <source>
        <dbReference type="PROSITE" id="PS50931"/>
    </source>
</evidence>
<comment type="similarity">
    <text evidence="1">Belongs to the LysR transcriptional regulatory family.</text>
</comment>
<organism evidence="6 7">
    <name type="scientific">Edaphosphingomonas fennica</name>
    <dbReference type="NCBI Taxonomy" id="114404"/>
    <lineage>
        <taxon>Bacteria</taxon>
        <taxon>Pseudomonadati</taxon>
        <taxon>Pseudomonadota</taxon>
        <taxon>Alphaproteobacteria</taxon>
        <taxon>Sphingomonadales</taxon>
        <taxon>Rhizorhabdaceae</taxon>
        <taxon>Edaphosphingomonas</taxon>
    </lineage>
</organism>
<gene>
    <name evidence="6" type="ORF">CV103_14200</name>
</gene>
<dbReference type="GO" id="GO:0003677">
    <property type="term" value="F:DNA binding"/>
    <property type="evidence" value="ECO:0007669"/>
    <property type="project" value="UniProtKB-KW"/>
</dbReference>
<evidence type="ECO:0000313" key="6">
    <source>
        <dbReference type="EMBL" id="PTD19003.1"/>
    </source>
</evidence>
<feature type="domain" description="HTH lysR-type" evidence="5">
    <location>
        <begin position="12"/>
        <end position="69"/>
    </location>
</feature>
<protein>
    <submittedName>
        <fullName evidence="6">LuxR family transcriptional regulator</fullName>
    </submittedName>
</protein>
<name>A0A2T4HT67_9SPHN</name>
<dbReference type="Proteomes" id="UP000241206">
    <property type="component" value="Unassembled WGS sequence"/>
</dbReference>
<keyword evidence="4" id="KW-0804">Transcription</keyword>
<dbReference type="PRINTS" id="PR00039">
    <property type="entry name" value="HTHLYSR"/>
</dbReference>
<dbReference type="EMBL" id="PHHF01000058">
    <property type="protein sequence ID" value="PTD19003.1"/>
    <property type="molecule type" value="Genomic_DNA"/>
</dbReference>
<reference evidence="6 7" key="1">
    <citation type="submission" date="2017-11" db="EMBL/GenBank/DDBJ databases">
        <title>Sphingomonas oleivorans sp. nov., isolated from oil-contaminated soil.</title>
        <authorList>
            <person name="Wang L."/>
            <person name="Chen L."/>
        </authorList>
    </citation>
    <scope>NUCLEOTIDE SEQUENCE [LARGE SCALE GENOMIC DNA]</scope>
    <source>
        <strain evidence="6 7">K101</strain>
    </source>
</reference>
<keyword evidence="2" id="KW-0805">Transcription regulation</keyword>
<dbReference type="GO" id="GO:0003700">
    <property type="term" value="F:DNA-binding transcription factor activity"/>
    <property type="evidence" value="ECO:0007669"/>
    <property type="project" value="InterPro"/>
</dbReference>
<dbReference type="Gene3D" id="3.40.190.10">
    <property type="entry name" value="Periplasmic binding protein-like II"/>
    <property type="match status" value="2"/>
</dbReference>
<comment type="caution">
    <text evidence="6">The sequence shown here is derived from an EMBL/GenBank/DDBJ whole genome shotgun (WGS) entry which is preliminary data.</text>
</comment>
<evidence type="ECO:0000256" key="2">
    <source>
        <dbReference type="ARBA" id="ARBA00023015"/>
    </source>
</evidence>
<dbReference type="InterPro" id="IPR005119">
    <property type="entry name" value="LysR_subst-bd"/>
</dbReference>
<accession>A0A2T4HT67</accession>
<dbReference type="InterPro" id="IPR036388">
    <property type="entry name" value="WH-like_DNA-bd_sf"/>
</dbReference>
<proteinExistence type="inferred from homology"/>
<dbReference type="FunFam" id="1.10.10.10:FF:000001">
    <property type="entry name" value="LysR family transcriptional regulator"/>
    <property type="match status" value="1"/>
</dbReference>
<dbReference type="InterPro" id="IPR000847">
    <property type="entry name" value="LysR_HTH_N"/>
</dbReference>
<dbReference type="PANTHER" id="PTHR30579:SF7">
    <property type="entry name" value="HTH-TYPE TRANSCRIPTIONAL REGULATOR LRHA-RELATED"/>
    <property type="match status" value="1"/>
</dbReference>
<dbReference type="InterPro" id="IPR050176">
    <property type="entry name" value="LTTR"/>
</dbReference>
<dbReference type="Gene3D" id="1.10.10.10">
    <property type="entry name" value="Winged helix-like DNA-binding domain superfamily/Winged helix DNA-binding domain"/>
    <property type="match status" value="1"/>
</dbReference>
<dbReference type="SUPFAM" id="SSF46785">
    <property type="entry name" value="Winged helix' DNA-binding domain"/>
    <property type="match status" value="1"/>
</dbReference>
<sequence>MISIKVHDDAMLDPRLLRSFVAIADSGNFTLAAHRLNMTQSTISQQLGRLEEVLGRDLIDRSARPVRLTAAGERLVGHARRILALQDEAELLLRDPAGTAPIHIGLPEDLATGAMAEGFARFMAGDKAIRLDVTTGLSRDLATRYRDGEFDLAIVKEMAAGNGSLAAFPEPLGWFIGADDALVARDPLPLVTFPPGGLYRDQMFDALERQGRRWYVAFSGSSLQSVLAAVEAGLGLSLLPVGAVRGAAVRERPAFGPVAPMAISLYARTADGAIGALADMVRDVLAERRGR</sequence>
<dbReference type="AlphaFoldDB" id="A0A2T4HT67"/>
<keyword evidence="3" id="KW-0238">DNA-binding</keyword>
<evidence type="ECO:0000313" key="7">
    <source>
        <dbReference type="Proteomes" id="UP000241206"/>
    </source>
</evidence>